<organism evidence="3">
    <name type="scientific">Rhodococcus hoagii (strain 103S)</name>
    <name type="common">Rhodococcus equi</name>
    <dbReference type="NCBI Taxonomy" id="685727"/>
    <lineage>
        <taxon>Bacteria</taxon>
        <taxon>Bacillati</taxon>
        <taxon>Actinomycetota</taxon>
        <taxon>Actinomycetes</taxon>
        <taxon>Mycobacteriales</taxon>
        <taxon>Nocardiaceae</taxon>
        <taxon>Prescottella</taxon>
    </lineage>
</organism>
<protein>
    <recommendedName>
        <fullName evidence="2">Activator of Hsp90 ATPase homologue 1/2-like C-terminal domain-containing protein</fullName>
    </recommendedName>
</protein>
<accession>A0A3S5Y4D5</accession>
<dbReference type="InterPro" id="IPR013538">
    <property type="entry name" value="ASHA1/2-like_C"/>
</dbReference>
<dbReference type="RefSeq" id="WP_013415323.1">
    <property type="nucleotide sequence ID" value="NC_014659.1"/>
</dbReference>
<dbReference type="InterPro" id="IPR023393">
    <property type="entry name" value="START-like_dom_sf"/>
</dbReference>
<evidence type="ECO:0000259" key="2">
    <source>
        <dbReference type="Pfam" id="PF08327"/>
    </source>
</evidence>
<gene>
    <name evidence="3" type="ordered locus">REQ_13460</name>
</gene>
<feature type="domain" description="Activator of Hsp90 ATPase homologue 1/2-like C-terminal" evidence="2">
    <location>
        <begin position="25"/>
        <end position="155"/>
    </location>
</feature>
<dbReference type="Proteomes" id="UP001154400">
    <property type="component" value="Chromosome"/>
</dbReference>
<name>A0A3S5Y4D5_RHOH1</name>
<dbReference type="SUPFAM" id="SSF55961">
    <property type="entry name" value="Bet v1-like"/>
    <property type="match status" value="1"/>
</dbReference>
<evidence type="ECO:0000313" key="3">
    <source>
        <dbReference type="EMBL" id="CBH47432.1"/>
    </source>
</evidence>
<dbReference type="CDD" id="cd07826">
    <property type="entry name" value="SRPBCC_CalC_Aha1-like_9"/>
    <property type="match status" value="1"/>
</dbReference>
<dbReference type="KEGG" id="req:REQ_13460"/>
<comment type="similarity">
    <text evidence="1">Belongs to the AHA1 family.</text>
</comment>
<sequence length="159" mass="17936">MTDRTETATVAPTGDRGVHIERVVRAPRDRVWAAYTEPDLIARWWGRGNRLDVEKWELGRGGHWRFVEHHEGGAAGFEGRFREVTPGERIIWSFEWDGMPTHVSVETIEFVDLGDGRTKLVMDSMFMTPEDRDGMMQSGMEAGMNASFAALDALLAQPS</sequence>
<proteinExistence type="inferred from homology"/>
<evidence type="ECO:0000256" key="1">
    <source>
        <dbReference type="ARBA" id="ARBA00006817"/>
    </source>
</evidence>
<dbReference type="Pfam" id="PF08327">
    <property type="entry name" value="AHSA1"/>
    <property type="match status" value="1"/>
</dbReference>
<dbReference type="Gene3D" id="3.30.530.20">
    <property type="match status" value="1"/>
</dbReference>
<evidence type="ECO:0000313" key="4">
    <source>
        <dbReference type="Proteomes" id="UP000006892"/>
    </source>
</evidence>
<dbReference type="AlphaFoldDB" id="A0A3S5Y4D5"/>
<dbReference type="EMBL" id="FN563149">
    <property type="protein sequence ID" value="CBH47432.1"/>
    <property type="molecule type" value="Genomic_DNA"/>
</dbReference>
<reference evidence="3" key="1">
    <citation type="journal article" date="2010" name="PLoS Genet.">
        <title>The genome of a pathogenic rhodococcus: cooptive virulence underpinned by key gene acquisitions.</title>
        <authorList>
            <person name="Letek M."/>
            <person name="Gonzalez P."/>
            <person name="Macarthur I."/>
            <person name="Rodriguez H."/>
            <person name="Freeman T.C."/>
            <person name="Valero-Rello A."/>
            <person name="Blanco M."/>
            <person name="Buckley T."/>
            <person name="Cherevach I."/>
            <person name="Fahey R."/>
            <person name="Hapeshi A."/>
            <person name="Holdstock J."/>
            <person name="Leadon D."/>
            <person name="Navas J."/>
            <person name="Ocampo A."/>
            <person name="Quail M.A."/>
            <person name="Sanders M."/>
            <person name="Scortti M.M."/>
            <person name="Prescott J.F."/>
            <person name="Fogarty U."/>
            <person name="Meijer W.G."/>
            <person name="Parkhill J."/>
            <person name="Bentley S.D."/>
            <person name="Vazquez-Boland J.A."/>
        </authorList>
    </citation>
    <scope>NUCLEOTIDE SEQUENCE [LARGE SCALE GENOMIC DNA]</scope>
    <source>
        <strain evidence="3 4">103S</strain>
    </source>
</reference>